<dbReference type="Pfam" id="PF09742">
    <property type="entry name" value="Dymeclin"/>
    <property type="match status" value="1"/>
</dbReference>
<dbReference type="AlphaFoldDB" id="A0A183MZ90"/>
<evidence type="ECO:0000256" key="1">
    <source>
        <dbReference type="ARBA" id="ARBA00010603"/>
    </source>
</evidence>
<evidence type="ECO:0000256" key="4">
    <source>
        <dbReference type="ARBA" id="ARBA00023288"/>
    </source>
</evidence>
<dbReference type="PANTHER" id="PTHR12895:SF9">
    <property type="entry name" value="DYMECLIN"/>
    <property type="match status" value="1"/>
</dbReference>
<sequence length="213" mass="24049">MGSSNSTLANVSKDEPLQRFVGTDGIPPNSEYWMEFLSSVGSTTKSSSLIDFEKANKRLLKDLKKNNLHSRNIPNLTQFLILKMSELIASPDICEDTVLIAQNGLLILRLSVKYLMEHCSEARFFSHFSVNSPEGIIIFSQTVFSLGPHCLSVIECLFPVLFRLITNLPIQDNTYLLHCEAHLLCIVLLSRQMYKELSAPLPQVYVSVVWGKW</sequence>
<organism evidence="5 6">
    <name type="scientific">Schistosoma margrebowiei</name>
    <dbReference type="NCBI Taxonomy" id="48269"/>
    <lineage>
        <taxon>Eukaryota</taxon>
        <taxon>Metazoa</taxon>
        <taxon>Spiralia</taxon>
        <taxon>Lophotrochozoa</taxon>
        <taxon>Platyhelminthes</taxon>
        <taxon>Trematoda</taxon>
        <taxon>Digenea</taxon>
        <taxon>Strigeidida</taxon>
        <taxon>Schistosomatoidea</taxon>
        <taxon>Schistosomatidae</taxon>
        <taxon>Schistosoma</taxon>
    </lineage>
</organism>
<name>A0A183MZ90_9TREM</name>
<dbReference type="InterPro" id="IPR019142">
    <property type="entry name" value="Dymeclin"/>
</dbReference>
<evidence type="ECO:0000256" key="2">
    <source>
        <dbReference type="ARBA" id="ARBA00015736"/>
    </source>
</evidence>
<dbReference type="PANTHER" id="PTHR12895">
    <property type="entry name" value="DYMECLIN"/>
    <property type="match status" value="1"/>
</dbReference>
<dbReference type="EMBL" id="UZAI01018675">
    <property type="protein sequence ID" value="VDP39271.1"/>
    <property type="molecule type" value="Genomic_DNA"/>
</dbReference>
<proteinExistence type="inferred from homology"/>
<dbReference type="STRING" id="48269.A0A183MZ90"/>
<keyword evidence="4" id="KW-0449">Lipoprotein</keyword>
<keyword evidence="6" id="KW-1185">Reference proteome</keyword>
<dbReference type="GO" id="GO:0005794">
    <property type="term" value="C:Golgi apparatus"/>
    <property type="evidence" value="ECO:0007669"/>
    <property type="project" value="TreeGrafter"/>
</dbReference>
<protein>
    <recommendedName>
        <fullName evidence="2">Dymeclin</fullName>
    </recommendedName>
</protein>
<evidence type="ECO:0000256" key="3">
    <source>
        <dbReference type="ARBA" id="ARBA00022707"/>
    </source>
</evidence>
<evidence type="ECO:0000313" key="6">
    <source>
        <dbReference type="Proteomes" id="UP000277204"/>
    </source>
</evidence>
<gene>
    <name evidence="5" type="ORF">SMRZ_LOCUS21365</name>
</gene>
<evidence type="ECO:0000313" key="5">
    <source>
        <dbReference type="EMBL" id="VDP39271.1"/>
    </source>
</evidence>
<reference evidence="5 6" key="1">
    <citation type="submission" date="2018-11" db="EMBL/GenBank/DDBJ databases">
        <authorList>
            <consortium name="Pathogen Informatics"/>
        </authorList>
    </citation>
    <scope>NUCLEOTIDE SEQUENCE [LARGE SCALE GENOMIC DNA]</scope>
    <source>
        <strain evidence="5 6">Zambia</strain>
    </source>
</reference>
<dbReference type="GO" id="GO:0007030">
    <property type="term" value="P:Golgi organization"/>
    <property type="evidence" value="ECO:0007669"/>
    <property type="project" value="TreeGrafter"/>
</dbReference>
<keyword evidence="3" id="KW-0519">Myristate</keyword>
<dbReference type="Proteomes" id="UP000277204">
    <property type="component" value="Unassembled WGS sequence"/>
</dbReference>
<accession>A0A183MZ90</accession>
<comment type="similarity">
    <text evidence="1">Belongs to the dymeclin family.</text>
</comment>